<keyword evidence="3" id="KW-1185">Reference proteome</keyword>
<organism evidence="2 3">
    <name type="scientific">Mycobacterium shottsii</name>
    <dbReference type="NCBI Taxonomy" id="133549"/>
    <lineage>
        <taxon>Bacteria</taxon>
        <taxon>Bacillati</taxon>
        <taxon>Actinomycetota</taxon>
        <taxon>Actinomycetes</taxon>
        <taxon>Mycobacteriales</taxon>
        <taxon>Mycobacteriaceae</taxon>
        <taxon>Mycobacterium</taxon>
        <taxon>Mycobacterium ulcerans group</taxon>
    </lineage>
</organism>
<evidence type="ECO:0000313" key="3">
    <source>
        <dbReference type="Proteomes" id="UP000467164"/>
    </source>
</evidence>
<proteinExistence type="predicted"/>
<dbReference type="EMBL" id="AP022572">
    <property type="protein sequence ID" value="BBX59584.1"/>
    <property type="molecule type" value="Genomic_DNA"/>
</dbReference>
<evidence type="ECO:0000256" key="1">
    <source>
        <dbReference type="SAM" id="MobiDB-lite"/>
    </source>
</evidence>
<feature type="region of interest" description="Disordered" evidence="1">
    <location>
        <begin position="1"/>
        <end position="21"/>
    </location>
</feature>
<name>A0A7I7LIK1_9MYCO</name>
<accession>A0A7I7LIK1</accession>
<gene>
    <name evidence="2" type="ORF">MSHO_49290</name>
</gene>
<protein>
    <submittedName>
        <fullName evidence="2">Uncharacterized protein</fullName>
    </submittedName>
</protein>
<dbReference type="KEGG" id="msho:MSHO_49290"/>
<evidence type="ECO:0000313" key="2">
    <source>
        <dbReference type="EMBL" id="BBX59584.1"/>
    </source>
</evidence>
<reference evidence="2 3" key="1">
    <citation type="journal article" date="2019" name="Emerg. Microbes Infect.">
        <title>Comprehensive subspecies identification of 175 nontuberculous mycobacteria species based on 7547 genomic profiles.</title>
        <authorList>
            <person name="Matsumoto Y."/>
            <person name="Kinjo T."/>
            <person name="Motooka D."/>
            <person name="Nabeya D."/>
            <person name="Jung N."/>
            <person name="Uechi K."/>
            <person name="Horii T."/>
            <person name="Iida T."/>
            <person name="Fujita J."/>
            <person name="Nakamura S."/>
        </authorList>
    </citation>
    <scope>NUCLEOTIDE SEQUENCE [LARGE SCALE GENOMIC DNA]</scope>
    <source>
        <strain evidence="2 3">JCM 12657</strain>
    </source>
</reference>
<dbReference type="AlphaFoldDB" id="A0A7I7LIK1"/>
<dbReference type="Proteomes" id="UP000467164">
    <property type="component" value="Chromosome"/>
</dbReference>
<sequence length="63" mass="6749">MSKSGKVTAVVRKKDGSNESQDAIIEAGQQVHRFEFPTVDQSAVDEVFLDTGNSRCFVTGGSS</sequence>